<dbReference type="OrthoDB" id="2019149at2759"/>
<protein>
    <submittedName>
        <fullName evidence="1">Uncharacterized protein</fullName>
    </submittedName>
</protein>
<comment type="caution">
    <text evidence="1">The sequence shown here is derived from an EMBL/GenBank/DDBJ whole genome shotgun (WGS) entry which is preliminary data.</text>
</comment>
<reference evidence="1 2" key="1">
    <citation type="submission" date="2017-10" db="EMBL/GenBank/DDBJ databases">
        <title>Comparative genomics in systemic dimorphic fungi from Ajellomycetaceae.</title>
        <authorList>
            <person name="Munoz J.F."/>
            <person name="Mcewen J.G."/>
            <person name="Clay O.K."/>
            <person name="Cuomo C.A."/>
        </authorList>
    </citation>
    <scope>NUCLEOTIDE SEQUENCE [LARGE SCALE GENOMIC DNA]</scope>
    <source>
        <strain evidence="1 2">UAMH7299</strain>
    </source>
</reference>
<sequence>MRLSAFYGITALGYIFGAAAAWFSRCTVASNGNGYITANSRNSPDDATWDK</sequence>
<organism evidence="1 2">
    <name type="scientific">Polytolypa hystricis (strain UAMH7299)</name>
    <dbReference type="NCBI Taxonomy" id="1447883"/>
    <lineage>
        <taxon>Eukaryota</taxon>
        <taxon>Fungi</taxon>
        <taxon>Dikarya</taxon>
        <taxon>Ascomycota</taxon>
        <taxon>Pezizomycotina</taxon>
        <taxon>Eurotiomycetes</taxon>
        <taxon>Eurotiomycetidae</taxon>
        <taxon>Onygenales</taxon>
        <taxon>Onygenales incertae sedis</taxon>
        <taxon>Polytolypa</taxon>
    </lineage>
</organism>
<keyword evidence="2" id="KW-1185">Reference proteome</keyword>
<dbReference type="EMBL" id="PDNA01000042">
    <property type="protein sequence ID" value="PGH20110.1"/>
    <property type="molecule type" value="Genomic_DNA"/>
</dbReference>
<accession>A0A2B7YFZ5</accession>
<dbReference type="Proteomes" id="UP000224634">
    <property type="component" value="Unassembled WGS sequence"/>
</dbReference>
<name>A0A2B7YFZ5_POLH7</name>
<dbReference type="InterPro" id="IPR012334">
    <property type="entry name" value="Pectin_lyas_fold"/>
</dbReference>
<gene>
    <name evidence="1" type="ORF">AJ80_03678</name>
</gene>
<proteinExistence type="predicted"/>
<evidence type="ECO:0000313" key="2">
    <source>
        <dbReference type="Proteomes" id="UP000224634"/>
    </source>
</evidence>
<evidence type="ECO:0000313" key="1">
    <source>
        <dbReference type="EMBL" id="PGH20110.1"/>
    </source>
</evidence>
<dbReference type="AlphaFoldDB" id="A0A2B7YFZ5"/>
<dbReference type="Gene3D" id="2.160.20.10">
    <property type="entry name" value="Single-stranded right-handed beta-helix, Pectin lyase-like"/>
    <property type="match status" value="1"/>
</dbReference>